<reference evidence="1 2" key="1">
    <citation type="submission" date="2018-06" db="EMBL/GenBank/DDBJ databases">
        <title>Genomic Encyclopedia of Type Strains, Phase IV (KMG-IV): sequencing the most valuable type-strain genomes for metagenomic binning, comparative biology and taxonomic classification.</title>
        <authorList>
            <person name="Goeker M."/>
        </authorList>
    </citation>
    <scope>NUCLEOTIDE SEQUENCE [LARGE SCALE GENOMIC DNA]</scope>
    <source>
        <strain evidence="1 2">DSM 45521</strain>
    </source>
</reference>
<accession>A0A318RBP9</accession>
<keyword evidence="2" id="KW-1185">Reference proteome</keyword>
<evidence type="ECO:0000313" key="2">
    <source>
        <dbReference type="Proteomes" id="UP000247591"/>
    </source>
</evidence>
<comment type="caution">
    <text evidence="1">The sequence shown here is derived from an EMBL/GenBank/DDBJ whole genome shotgun (WGS) entry which is preliminary data.</text>
</comment>
<proteinExistence type="predicted"/>
<evidence type="ECO:0000313" key="1">
    <source>
        <dbReference type="EMBL" id="PYE12021.1"/>
    </source>
</evidence>
<dbReference type="RefSeq" id="WP_110472748.1">
    <property type="nucleotide sequence ID" value="NZ_QJSP01000026.1"/>
</dbReference>
<dbReference type="OrthoDB" id="4563384at2"/>
<protein>
    <submittedName>
        <fullName evidence="1">Uncharacterized protein</fullName>
    </submittedName>
</protein>
<gene>
    <name evidence="1" type="ORF">DFR67_12629</name>
</gene>
<sequence>MTNDSAPTLNPPHPGIVDPGHFAAGDRVVFGHDSVSHTADTQTSIVVSGVATDTGCIALRGAHVAGGDVYQTSIGNVLHATGCDACDQCAAARQRADTYEYQEQRSLFNDNGLARADALRENGLAVLSSAGRGCGHGDTYTLAADAPVPQWMHTALAGVVFSAPEGPWPNWGRTDAPIDWPALIAAHPDGLDVDPGVTDDLHGASWTSIVEAFALARSTDPQAALDVCLWVDTDSTVLVEPAYLHHCVEDVGRIWHLNN</sequence>
<dbReference type="EMBL" id="QJSP01000026">
    <property type="protein sequence ID" value="PYE12021.1"/>
    <property type="molecule type" value="Genomic_DNA"/>
</dbReference>
<organism evidence="1 2">
    <name type="scientific">Williamsia limnetica</name>
    <dbReference type="NCBI Taxonomy" id="882452"/>
    <lineage>
        <taxon>Bacteria</taxon>
        <taxon>Bacillati</taxon>
        <taxon>Actinomycetota</taxon>
        <taxon>Actinomycetes</taxon>
        <taxon>Mycobacteriales</taxon>
        <taxon>Nocardiaceae</taxon>
        <taxon>Williamsia</taxon>
    </lineage>
</organism>
<dbReference type="AlphaFoldDB" id="A0A318RBP9"/>
<dbReference type="Proteomes" id="UP000247591">
    <property type="component" value="Unassembled WGS sequence"/>
</dbReference>
<name>A0A318RBP9_WILLI</name>